<evidence type="ECO:0000313" key="2">
    <source>
        <dbReference type="EMBL" id="MBP2325460.1"/>
    </source>
</evidence>
<organism evidence="2 3">
    <name type="scientific">Kibdelosporangium banguiense</name>
    <dbReference type="NCBI Taxonomy" id="1365924"/>
    <lineage>
        <taxon>Bacteria</taxon>
        <taxon>Bacillati</taxon>
        <taxon>Actinomycetota</taxon>
        <taxon>Actinomycetes</taxon>
        <taxon>Pseudonocardiales</taxon>
        <taxon>Pseudonocardiaceae</taxon>
        <taxon>Kibdelosporangium</taxon>
    </lineage>
</organism>
<name>A0ABS4TNC0_9PSEU</name>
<dbReference type="Proteomes" id="UP001519332">
    <property type="component" value="Unassembled WGS sequence"/>
</dbReference>
<keyword evidence="3" id="KW-1185">Reference proteome</keyword>
<evidence type="ECO:0000313" key="3">
    <source>
        <dbReference type="Proteomes" id="UP001519332"/>
    </source>
</evidence>
<gene>
    <name evidence="2" type="ORF">JOF56_005845</name>
</gene>
<accession>A0ABS4TNC0</accession>
<keyword evidence="1" id="KW-1133">Transmembrane helix</keyword>
<comment type="caution">
    <text evidence="2">The sequence shown here is derived from an EMBL/GenBank/DDBJ whole genome shotgun (WGS) entry which is preliminary data.</text>
</comment>
<sequence>MQSIGWWLWHERIGRSRLFIVVIAVALMVTWAVFDWPSLVGALIL</sequence>
<dbReference type="EMBL" id="JAGINW010000001">
    <property type="protein sequence ID" value="MBP2325460.1"/>
    <property type="molecule type" value="Genomic_DNA"/>
</dbReference>
<feature type="transmembrane region" description="Helical" evidence="1">
    <location>
        <begin position="18"/>
        <end position="34"/>
    </location>
</feature>
<reference evidence="2 3" key="1">
    <citation type="submission" date="2021-03" db="EMBL/GenBank/DDBJ databases">
        <title>Sequencing the genomes of 1000 actinobacteria strains.</title>
        <authorList>
            <person name="Klenk H.-P."/>
        </authorList>
    </citation>
    <scope>NUCLEOTIDE SEQUENCE [LARGE SCALE GENOMIC DNA]</scope>
    <source>
        <strain evidence="2 3">DSM 46670</strain>
    </source>
</reference>
<evidence type="ECO:0000256" key="1">
    <source>
        <dbReference type="SAM" id="Phobius"/>
    </source>
</evidence>
<protein>
    <submittedName>
        <fullName evidence="2">Uncharacterized protein</fullName>
    </submittedName>
</protein>
<keyword evidence="1" id="KW-0472">Membrane</keyword>
<proteinExistence type="predicted"/>
<keyword evidence="1" id="KW-0812">Transmembrane</keyword>